<evidence type="ECO:0000313" key="6">
    <source>
        <dbReference type="EMBL" id="CAF4032892.1"/>
    </source>
</evidence>
<evidence type="ECO:0000256" key="2">
    <source>
        <dbReference type="ARBA" id="ARBA00022741"/>
    </source>
</evidence>
<dbReference type="GO" id="GO:0005525">
    <property type="term" value="F:GTP binding"/>
    <property type="evidence" value="ECO:0007669"/>
    <property type="project" value="UniProtKB-KW"/>
</dbReference>
<dbReference type="AlphaFoldDB" id="A0A819QJR9"/>
<evidence type="ECO:0000256" key="4">
    <source>
        <dbReference type="SAM" id="MobiDB-lite"/>
    </source>
</evidence>
<name>A0A819QJR9_9BILA</name>
<feature type="region of interest" description="Disordered" evidence="4">
    <location>
        <begin position="219"/>
        <end position="328"/>
    </location>
</feature>
<evidence type="ECO:0000259" key="5">
    <source>
        <dbReference type="PROSITE" id="PS51720"/>
    </source>
</evidence>
<sequence>MTSSQNEMRVVLIGRTGNGKSSTGNSLLHSRSAFHATQSGQSITKDCKPGRYQHTDTYGQQKTLTVVDTPGFFDTNTAITNEAVEKKIASQIFEMTTPGVHAFLIITRVGRFTPEEKNTVDFIRHIFGPDAIKYCIVVITGEDQLEEGQNLDEFINTSPALRDLVQACGNRRFGINNKLSGQPLERKTNQLIEIIDRMIKNNNGNYYTNDEYQRIERKRQEEKRKKEEDERRQKKAEEDAVIARTRQEERRRAEEKMRKVQEEERKKAEEKMRKVQEEERKNAEEKMRKIREEEQQKAEQRERELRRELDSARQCQRRNNYDDDNNINSMIRGLQSSGLGCGIPSMNGSMGMPFSPMSSGMEMPFQTMGSGGSRIGSAHGGRFTGEFMATRGAANGRPIYEGSRGGQYHMTSGDQFYSIHGILGYHDDGCVRVDENSIPRGIVNHRALRHLEIECVNSIDLFEFLESLLRCVPGLQQLQVTICPIEGFQISFHNIARLLQNYVSSLNYFHCKIPITNVYPCAIDQILHGSIHSIHLLFANVEMNNEYIIISSA</sequence>
<evidence type="ECO:0000256" key="3">
    <source>
        <dbReference type="ARBA" id="ARBA00023134"/>
    </source>
</evidence>
<dbReference type="EMBL" id="CAJOAZ010003876">
    <property type="protein sequence ID" value="CAF4032892.1"/>
    <property type="molecule type" value="Genomic_DNA"/>
</dbReference>
<dbReference type="Gene3D" id="3.40.50.300">
    <property type="entry name" value="P-loop containing nucleotide triphosphate hydrolases"/>
    <property type="match status" value="1"/>
</dbReference>
<dbReference type="PROSITE" id="PS51720">
    <property type="entry name" value="G_AIG1"/>
    <property type="match status" value="1"/>
</dbReference>
<dbReference type="Proteomes" id="UP000663844">
    <property type="component" value="Unassembled WGS sequence"/>
</dbReference>
<comment type="similarity">
    <text evidence="1">Belongs to the TRAFAC class TrmE-Era-EngA-EngB-Septin-like GTPase superfamily. AIG1/Toc34/Toc159-like paraseptin GTPase family. IAN subfamily.</text>
</comment>
<proteinExistence type="inferred from homology"/>
<feature type="compositionally biased region" description="Basic and acidic residues" evidence="4">
    <location>
        <begin position="245"/>
        <end position="311"/>
    </location>
</feature>
<organism evidence="6 7">
    <name type="scientific">Adineta steineri</name>
    <dbReference type="NCBI Taxonomy" id="433720"/>
    <lineage>
        <taxon>Eukaryota</taxon>
        <taxon>Metazoa</taxon>
        <taxon>Spiralia</taxon>
        <taxon>Gnathifera</taxon>
        <taxon>Rotifera</taxon>
        <taxon>Eurotatoria</taxon>
        <taxon>Bdelloidea</taxon>
        <taxon>Adinetida</taxon>
        <taxon>Adinetidae</taxon>
        <taxon>Adineta</taxon>
    </lineage>
</organism>
<comment type="caution">
    <text evidence="6">The sequence shown here is derived from an EMBL/GenBank/DDBJ whole genome shotgun (WGS) entry which is preliminary data.</text>
</comment>
<evidence type="ECO:0000313" key="7">
    <source>
        <dbReference type="Proteomes" id="UP000663844"/>
    </source>
</evidence>
<keyword evidence="3" id="KW-0342">GTP-binding</keyword>
<protein>
    <recommendedName>
        <fullName evidence="5">AIG1-type G domain-containing protein</fullName>
    </recommendedName>
</protein>
<dbReference type="InterPro" id="IPR027417">
    <property type="entry name" value="P-loop_NTPase"/>
</dbReference>
<reference evidence="6" key="1">
    <citation type="submission" date="2021-02" db="EMBL/GenBank/DDBJ databases">
        <authorList>
            <person name="Nowell W R."/>
        </authorList>
    </citation>
    <scope>NUCLEOTIDE SEQUENCE</scope>
</reference>
<feature type="compositionally biased region" description="Basic and acidic residues" evidence="4">
    <location>
        <begin position="219"/>
        <end position="238"/>
    </location>
</feature>
<evidence type="ECO:0000256" key="1">
    <source>
        <dbReference type="ARBA" id="ARBA00008535"/>
    </source>
</evidence>
<dbReference type="InterPro" id="IPR006703">
    <property type="entry name" value="G_AIG1"/>
</dbReference>
<dbReference type="InterPro" id="IPR045058">
    <property type="entry name" value="GIMA/IAN/Toc"/>
</dbReference>
<dbReference type="FunFam" id="3.40.50.300:FF:000366">
    <property type="entry name" value="GTPase, IMAP family member 2"/>
    <property type="match status" value="1"/>
</dbReference>
<dbReference type="PANTHER" id="PTHR10903">
    <property type="entry name" value="GTPASE, IMAP FAMILY MEMBER-RELATED"/>
    <property type="match status" value="1"/>
</dbReference>
<dbReference type="PANTHER" id="PTHR10903:SF170">
    <property type="entry name" value="GTPASE IMAP FAMILY MEMBER 7"/>
    <property type="match status" value="1"/>
</dbReference>
<gene>
    <name evidence="6" type="ORF">OXD698_LOCUS31416</name>
</gene>
<feature type="domain" description="AIG1-type G" evidence="5">
    <location>
        <begin position="5"/>
        <end position="216"/>
    </location>
</feature>
<dbReference type="SUPFAM" id="SSF52540">
    <property type="entry name" value="P-loop containing nucleoside triphosphate hydrolases"/>
    <property type="match status" value="1"/>
</dbReference>
<dbReference type="Pfam" id="PF04548">
    <property type="entry name" value="AIG1"/>
    <property type="match status" value="1"/>
</dbReference>
<accession>A0A819QJR9</accession>
<keyword evidence="2" id="KW-0547">Nucleotide-binding</keyword>